<keyword evidence="1" id="KW-0812">Transmembrane</keyword>
<accession>A0A4Q2UST0</accession>
<evidence type="ECO:0000313" key="2">
    <source>
        <dbReference type="EMBL" id="RYC70951.1"/>
    </source>
</evidence>
<gene>
    <name evidence="2" type="ORF">EQG79_02030</name>
</gene>
<dbReference type="EMBL" id="SBLB01000001">
    <property type="protein sequence ID" value="RYC70951.1"/>
    <property type="molecule type" value="Genomic_DNA"/>
</dbReference>
<keyword evidence="3" id="KW-1185">Reference proteome</keyword>
<dbReference type="AlphaFoldDB" id="A0A4Q2UST0"/>
<reference evidence="2 3" key="1">
    <citation type="submission" date="2019-01" db="EMBL/GenBank/DDBJ databases">
        <title>Spirosoma flava sp. nov., a propanil-degrading bacterium isolated from herbicide-contaminated soil.</title>
        <authorList>
            <person name="Zhang L."/>
            <person name="Jiang J.-D."/>
        </authorList>
    </citation>
    <scope>NUCLEOTIDE SEQUENCE [LARGE SCALE GENOMIC DNA]</scope>
    <source>
        <strain evidence="2 3">TY50</strain>
    </source>
</reference>
<dbReference type="RefSeq" id="WP_129599588.1">
    <property type="nucleotide sequence ID" value="NZ_SBLB01000001.1"/>
</dbReference>
<proteinExistence type="predicted"/>
<protein>
    <submittedName>
        <fullName evidence="2">Uncharacterized protein</fullName>
    </submittedName>
</protein>
<feature type="transmembrane region" description="Helical" evidence="1">
    <location>
        <begin position="12"/>
        <end position="30"/>
    </location>
</feature>
<dbReference type="Proteomes" id="UP000290407">
    <property type="component" value="Unassembled WGS sequence"/>
</dbReference>
<organism evidence="2 3">
    <name type="scientific">Spirosoma sordidisoli</name>
    <dbReference type="NCBI Taxonomy" id="2502893"/>
    <lineage>
        <taxon>Bacteria</taxon>
        <taxon>Pseudomonadati</taxon>
        <taxon>Bacteroidota</taxon>
        <taxon>Cytophagia</taxon>
        <taxon>Cytophagales</taxon>
        <taxon>Cytophagaceae</taxon>
        <taxon>Spirosoma</taxon>
    </lineage>
</organism>
<sequence length="123" mass="13309">MIQSATLTPASFLPRLVSALGLPGLVLLLMSCMTTRISTAPDCNTPANVSYTQQTVTAYFWGLKQPADIQPNCNPGHAFNHLNGVTVKSTFGHYLLSTVTLGIVTKRRVQWCCAPYVPPTDSL</sequence>
<keyword evidence="1" id="KW-0472">Membrane</keyword>
<comment type="caution">
    <text evidence="2">The sequence shown here is derived from an EMBL/GenBank/DDBJ whole genome shotgun (WGS) entry which is preliminary data.</text>
</comment>
<name>A0A4Q2UST0_9BACT</name>
<evidence type="ECO:0000256" key="1">
    <source>
        <dbReference type="SAM" id="Phobius"/>
    </source>
</evidence>
<keyword evidence="1" id="KW-1133">Transmembrane helix</keyword>
<evidence type="ECO:0000313" key="3">
    <source>
        <dbReference type="Proteomes" id="UP000290407"/>
    </source>
</evidence>